<accession>A0A382RY13</accession>
<protein>
    <submittedName>
        <fullName evidence="1">Uncharacterized protein</fullName>
    </submittedName>
</protein>
<reference evidence="1" key="1">
    <citation type="submission" date="2018-05" db="EMBL/GenBank/DDBJ databases">
        <authorList>
            <person name="Lanie J.A."/>
            <person name="Ng W.-L."/>
            <person name="Kazmierczak K.M."/>
            <person name="Andrzejewski T.M."/>
            <person name="Davidsen T.M."/>
            <person name="Wayne K.J."/>
            <person name="Tettelin H."/>
            <person name="Glass J.I."/>
            <person name="Rusch D."/>
            <person name="Podicherti R."/>
            <person name="Tsui H.-C.T."/>
            <person name="Winkler M.E."/>
        </authorList>
    </citation>
    <scope>NUCLEOTIDE SEQUENCE</scope>
</reference>
<proteinExistence type="predicted"/>
<gene>
    <name evidence="1" type="ORF">METZ01_LOCUS354909</name>
</gene>
<dbReference type="AlphaFoldDB" id="A0A382RY13"/>
<sequence length="109" mass="12860">MNKKPSKKLGIFLFFIIYIWCYSIFNAVNAKAEELPIVSDKEVCKMFLKSEICDMTQTEQETYFLQFFNTLIEQRLNQKIEDHEKEGHDICLKQLPNGKFIRCNEGEAI</sequence>
<name>A0A382RY13_9ZZZZ</name>
<evidence type="ECO:0000313" key="1">
    <source>
        <dbReference type="EMBL" id="SVD02055.1"/>
    </source>
</evidence>
<dbReference type="EMBL" id="UINC01124713">
    <property type="protein sequence ID" value="SVD02055.1"/>
    <property type="molecule type" value="Genomic_DNA"/>
</dbReference>
<organism evidence="1">
    <name type="scientific">marine metagenome</name>
    <dbReference type="NCBI Taxonomy" id="408172"/>
    <lineage>
        <taxon>unclassified sequences</taxon>
        <taxon>metagenomes</taxon>
        <taxon>ecological metagenomes</taxon>
    </lineage>
</organism>